<evidence type="ECO:0000259" key="12">
    <source>
        <dbReference type="SMART" id="SM00756"/>
    </source>
</evidence>
<dbReference type="Gene3D" id="1.20.1440.130">
    <property type="entry name" value="VKOR domain"/>
    <property type="match status" value="1"/>
</dbReference>
<feature type="transmembrane region" description="Helical" evidence="11">
    <location>
        <begin position="114"/>
        <end position="134"/>
    </location>
</feature>
<dbReference type="CDD" id="cd12916">
    <property type="entry name" value="VKOR_1"/>
    <property type="match status" value="1"/>
</dbReference>
<proteinExistence type="inferred from homology"/>
<protein>
    <submittedName>
        <fullName evidence="13">Vitamin K epoxide reductase family protein</fullName>
    </submittedName>
</protein>
<evidence type="ECO:0000256" key="9">
    <source>
        <dbReference type="ARBA" id="ARBA00023284"/>
    </source>
</evidence>
<keyword evidence="5 11" id="KW-1133">Transmembrane helix</keyword>
<dbReference type="Proteomes" id="UP001302494">
    <property type="component" value="Chromosome"/>
</dbReference>
<dbReference type="Gene3D" id="3.40.30.10">
    <property type="entry name" value="Glutaredoxin"/>
    <property type="match status" value="1"/>
</dbReference>
<feature type="transmembrane region" description="Helical" evidence="11">
    <location>
        <begin position="140"/>
        <end position="160"/>
    </location>
</feature>
<evidence type="ECO:0000256" key="5">
    <source>
        <dbReference type="ARBA" id="ARBA00022989"/>
    </source>
</evidence>
<dbReference type="InterPro" id="IPR012932">
    <property type="entry name" value="VKOR"/>
</dbReference>
<comment type="subcellular location">
    <subcellularLocation>
        <location evidence="1">Membrane</location>
        <topology evidence="1">Multi-pass membrane protein</topology>
    </subcellularLocation>
</comment>
<feature type="domain" description="Vitamin K epoxide reductase" evidence="12">
    <location>
        <begin position="31"/>
        <end position="162"/>
    </location>
</feature>
<name>A0AA96JW08_9BACT</name>
<dbReference type="SUPFAM" id="SSF52833">
    <property type="entry name" value="Thioredoxin-like"/>
    <property type="match status" value="1"/>
</dbReference>
<dbReference type="GO" id="GO:0016020">
    <property type="term" value="C:membrane"/>
    <property type="evidence" value="ECO:0007669"/>
    <property type="project" value="UniProtKB-SubCell"/>
</dbReference>
<dbReference type="GO" id="GO:0016491">
    <property type="term" value="F:oxidoreductase activity"/>
    <property type="evidence" value="ECO:0007669"/>
    <property type="project" value="UniProtKB-KW"/>
</dbReference>
<dbReference type="InterPro" id="IPR038354">
    <property type="entry name" value="VKOR_sf"/>
</dbReference>
<keyword evidence="3 11" id="KW-0812">Transmembrane</keyword>
<organism evidence="13 14">
    <name type="scientific">Candidatus Nitrospira neomarina</name>
    <dbReference type="NCBI Taxonomy" id="3020899"/>
    <lineage>
        <taxon>Bacteria</taxon>
        <taxon>Pseudomonadati</taxon>
        <taxon>Nitrospirota</taxon>
        <taxon>Nitrospiria</taxon>
        <taxon>Nitrospirales</taxon>
        <taxon>Nitrospiraceae</taxon>
        <taxon>Nitrospira</taxon>
    </lineage>
</organism>
<keyword evidence="4" id="KW-0874">Quinone</keyword>
<evidence type="ECO:0000256" key="6">
    <source>
        <dbReference type="ARBA" id="ARBA00023002"/>
    </source>
</evidence>
<dbReference type="PANTHER" id="PTHR34573">
    <property type="entry name" value="VKC DOMAIN-CONTAINING PROTEIN"/>
    <property type="match status" value="1"/>
</dbReference>
<dbReference type="GO" id="GO:0048038">
    <property type="term" value="F:quinone binding"/>
    <property type="evidence" value="ECO:0007669"/>
    <property type="project" value="UniProtKB-KW"/>
</dbReference>
<keyword evidence="9" id="KW-0676">Redox-active center</keyword>
<keyword evidence="14" id="KW-1185">Reference proteome</keyword>
<evidence type="ECO:0000256" key="8">
    <source>
        <dbReference type="ARBA" id="ARBA00023157"/>
    </source>
</evidence>
<evidence type="ECO:0000313" key="14">
    <source>
        <dbReference type="Proteomes" id="UP001302494"/>
    </source>
</evidence>
<dbReference type="Pfam" id="PF07884">
    <property type="entry name" value="VKOR"/>
    <property type="match status" value="1"/>
</dbReference>
<evidence type="ECO:0000256" key="2">
    <source>
        <dbReference type="ARBA" id="ARBA00006214"/>
    </source>
</evidence>
<dbReference type="RefSeq" id="WP_312744792.1">
    <property type="nucleotide sequence ID" value="NZ_CP116968.1"/>
</dbReference>
<evidence type="ECO:0000256" key="7">
    <source>
        <dbReference type="ARBA" id="ARBA00023136"/>
    </source>
</evidence>
<feature type="region of interest" description="Disordered" evidence="10">
    <location>
        <begin position="1"/>
        <end position="25"/>
    </location>
</feature>
<keyword evidence="8" id="KW-1015">Disulfide bond</keyword>
<dbReference type="InterPro" id="IPR044698">
    <property type="entry name" value="VKOR/LTO1"/>
</dbReference>
<dbReference type="EMBL" id="CP116968">
    <property type="protein sequence ID" value="WNM61978.1"/>
    <property type="molecule type" value="Genomic_DNA"/>
</dbReference>
<keyword evidence="7 11" id="KW-0472">Membrane</keyword>
<evidence type="ECO:0000256" key="3">
    <source>
        <dbReference type="ARBA" id="ARBA00022692"/>
    </source>
</evidence>
<sequence length="295" mass="31424">MAKSRRQTQSIGSETARKPSNAPSSMASGSKALLDFLIIILAGAGLLLTAYLTYTASFEVHPAFCSEGSGCDIVQSSRWATFLGIPMALWGFVTYVVIAGLAWSGRGKSGSGSALIYVAMTGFAVSAYLTIVSVLEIEATCPYCLTSFAIITTTLGLALARRPPDWTKSLKEAAVIGLVIVGGLHLHYSGVFDAAAGPEDPQMQALAIHLNETGAKFYGAYWCPRCQEQKAEFLSSAKRLPYVECSSGGRGSALTAPCAKADIKSYPTWIIGERRLTGLKTPQELARASGFDWQE</sequence>
<evidence type="ECO:0000256" key="4">
    <source>
        <dbReference type="ARBA" id="ARBA00022719"/>
    </source>
</evidence>
<keyword evidence="6" id="KW-0560">Oxidoreductase</keyword>
<reference evidence="13 14" key="1">
    <citation type="submission" date="2023-01" db="EMBL/GenBank/DDBJ databases">
        <title>Cultivation and genomic characterization of new, ubiquitous marine nitrite-oxidizing bacteria from the Nitrospirales.</title>
        <authorList>
            <person name="Mueller A.J."/>
            <person name="Daebeler A."/>
            <person name="Herbold C.W."/>
            <person name="Kirkegaard R.H."/>
            <person name="Daims H."/>
        </authorList>
    </citation>
    <scope>NUCLEOTIDE SEQUENCE [LARGE SCALE GENOMIC DNA]</scope>
    <source>
        <strain evidence="13 14">DK</strain>
    </source>
</reference>
<dbReference type="KEGG" id="nneo:PQG83_19895"/>
<gene>
    <name evidence="13" type="ORF">PQG83_19895</name>
</gene>
<feature type="transmembrane region" description="Helical" evidence="11">
    <location>
        <begin position="33"/>
        <end position="54"/>
    </location>
</feature>
<evidence type="ECO:0000256" key="10">
    <source>
        <dbReference type="SAM" id="MobiDB-lite"/>
    </source>
</evidence>
<comment type="similarity">
    <text evidence="2">Belongs to the VKOR family.</text>
</comment>
<evidence type="ECO:0000313" key="13">
    <source>
        <dbReference type="EMBL" id="WNM61978.1"/>
    </source>
</evidence>
<accession>A0AA96JW08</accession>
<dbReference type="PANTHER" id="PTHR34573:SF1">
    <property type="entry name" value="VITAMIN K EPOXIDE REDUCTASE DOMAIN-CONTAINING PROTEIN"/>
    <property type="match status" value="1"/>
</dbReference>
<evidence type="ECO:0000256" key="1">
    <source>
        <dbReference type="ARBA" id="ARBA00004141"/>
    </source>
</evidence>
<dbReference type="AlphaFoldDB" id="A0AA96JW08"/>
<evidence type="ECO:0000256" key="11">
    <source>
        <dbReference type="SAM" id="Phobius"/>
    </source>
</evidence>
<dbReference type="InterPro" id="IPR036249">
    <property type="entry name" value="Thioredoxin-like_sf"/>
</dbReference>
<dbReference type="SMART" id="SM00756">
    <property type="entry name" value="VKc"/>
    <property type="match status" value="1"/>
</dbReference>
<feature type="transmembrane region" description="Helical" evidence="11">
    <location>
        <begin position="79"/>
        <end position="102"/>
    </location>
</feature>